<protein>
    <submittedName>
        <fullName evidence="1">Uncharacterized protein</fullName>
    </submittedName>
</protein>
<keyword evidence="1" id="KW-0496">Mitochondrion</keyword>
<evidence type="ECO:0000313" key="1">
    <source>
        <dbReference type="EMBL" id="ART31452.1"/>
    </source>
</evidence>
<dbReference type="AlphaFoldDB" id="A0A1Y0B1Y7"/>
<name>A0A1Y0B1Y7_9LAMI</name>
<sequence>MTKMKRFSLNSKGRLIKSDNGFSNKPYGTLNSCLNNELHLRTINANIGILVAMKEKKD</sequence>
<gene>
    <name evidence="1" type="ORF">AEK19_MT1240</name>
</gene>
<proteinExistence type="predicted"/>
<accession>A0A1Y0B1Y7</accession>
<dbReference type="EMBL" id="KY774314">
    <property type="protein sequence ID" value="ART31452.1"/>
    <property type="molecule type" value="Genomic_DNA"/>
</dbReference>
<geneLocation type="mitochondrion" evidence="1"/>
<reference evidence="1" key="1">
    <citation type="submission" date="2017-03" db="EMBL/GenBank/DDBJ databases">
        <title>The mitochondrial genome of the carnivorous plant Utricularia reniformis (Lentibulariaceae): structure, comparative analysis and evolutionary landmarks.</title>
        <authorList>
            <person name="Silva S.R."/>
            <person name="Alvarenga D.O."/>
            <person name="Michael T.P."/>
            <person name="Miranda V.F.O."/>
            <person name="Varani A.M."/>
        </authorList>
    </citation>
    <scope>NUCLEOTIDE SEQUENCE</scope>
</reference>
<organism evidence="1">
    <name type="scientific">Utricularia reniformis</name>
    <dbReference type="NCBI Taxonomy" id="192314"/>
    <lineage>
        <taxon>Eukaryota</taxon>
        <taxon>Viridiplantae</taxon>
        <taxon>Streptophyta</taxon>
        <taxon>Embryophyta</taxon>
        <taxon>Tracheophyta</taxon>
        <taxon>Spermatophyta</taxon>
        <taxon>Magnoliopsida</taxon>
        <taxon>eudicotyledons</taxon>
        <taxon>Gunneridae</taxon>
        <taxon>Pentapetalae</taxon>
        <taxon>asterids</taxon>
        <taxon>lamiids</taxon>
        <taxon>Lamiales</taxon>
        <taxon>Lentibulariaceae</taxon>
        <taxon>Utricularia</taxon>
    </lineage>
</organism>